<accession>A0A8J6JMA3</accession>
<proteinExistence type="predicted"/>
<evidence type="ECO:0000313" key="1">
    <source>
        <dbReference type="EMBL" id="MBC5736800.1"/>
    </source>
</evidence>
<comment type="caution">
    <text evidence="1">The sequence shown here is derived from an EMBL/GenBank/DDBJ whole genome shotgun (WGS) entry which is preliminary data.</text>
</comment>
<protein>
    <submittedName>
        <fullName evidence="1">Uncharacterized protein</fullName>
    </submittedName>
</protein>
<gene>
    <name evidence="1" type="ORF">H8S62_07215</name>
</gene>
<sequence>MKKRTVLSAASAVIVLTAGIGFLFKSSLSPPTIDDITAEKGYTISNQEYADFTISIQTSLLPDSIYTKEGHTFDRGEVVVYQNETTSICLERAMLSNESEDQLYLIFHYDYDLPESGSVLTPYQKTATGAYTNTVDLRSRDITATDSVYPDSAALRGQGPAERFALYVSADTCRQAAGTMTIEAYCSKLTYRKDM</sequence>
<dbReference type="RefSeq" id="WP_155152175.1">
    <property type="nucleotide sequence ID" value="NZ_JACOPQ010000004.1"/>
</dbReference>
<dbReference type="Proteomes" id="UP000607645">
    <property type="component" value="Unassembled WGS sequence"/>
</dbReference>
<organism evidence="1 2">
    <name type="scientific">Lawsonibacter faecis</name>
    <dbReference type="NCBI Taxonomy" id="2763052"/>
    <lineage>
        <taxon>Bacteria</taxon>
        <taxon>Bacillati</taxon>
        <taxon>Bacillota</taxon>
        <taxon>Clostridia</taxon>
        <taxon>Eubacteriales</taxon>
        <taxon>Oscillospiraceae</taxon>
        <taxon>Lawsonibacter</taxon>
    </lineage>
</organism>
<evidence type="ECO:0000313" key="2">
    <source>
        <dbReference type="Proteomes" id="UP000607645"/>
    </source>
</evidence>
<dbReference type="AlphaFoldDB" id="A0A8J6JMA3"/>
<dbReference type="EMBL" id="JACOPQ010000004">
    <property type="protein sequence ID" value="MBC5736800.1"/>
    <property type="molecule type" value="Genomic_DNA"/>
</dbReference>
<name>A0A8J6JMA3_9FIRM</name>
<keyword evidence="2" id="KW-1185">Reference proteome</keyword>
<reference evidence="1" key="1">
    <citation type="submission" date="2020-08" db="EMBL/GenBank/DDBJ databases">
        <title>Genome public.</title>
        <authorList>
            <person name="Liu C."/>
            <person name="Sun Q."/>
        </authorList>
    </citation>
    <scope>NUCLEOTIDE SEQUENCE</scope>
    <source>
        <strain evidence="1">NSJ-52</strain>
    </source>
</reference>